<dbReference type="EMBL" id="LAZR01029921">
    <property type="protein sequence ID" value="KKL58161.1"/>
    <property type="molecule type" value="Genomic_DNA"/>
</dbReference>
<accession>A0A0F9DWL7</accession>
<organism evidence="1">
    <name type="scientific">marine sediment metagenome</name>
    <dbReference type="NCBI Taxonomy" id="412755"/>
    <lineage>
        <taxon>unclassified sequences</taxon>
        <taxon>metagenomes</taxon>
        <taxon>ecological metagenomes</taxon>
    </lineage>
</organism>
<name>A0A0F9DWL7_9ZZZZ</name>
<reference evidence="1" key="1">
    <citation type="journal article" date="2015" name="Nature">
        <title>Complex archaea that bridge the gap between prokaryotes and eukaryotes.</title>
        <authorList>
            <person name="Spang A."/>
            <person name="Saw J.H."/>
            <person name="Jorgensen S.L."/>
            <person name="Zaremba-Niedzwiedzka K."/>
            <person name="Martijn J."/>
            <person name="Lind A.E."/>
            <person name="van Eijk R."/>
            <person name="Schleper C."/>
            <person name="Guy L."/>
            <person name="Ettema T.J."/>
        </authorList>
    </citation>
    <scope>NUCLEOTIDE SEQUENCE</scope>
</reference>
<proteinExistence type="predicted"/>
<sequence>MNGRPYKPEPVNSSTFKIPYGPGDEVEIGDISKDTFRPHAKLRKWGEECWIALSLPTADEAGPVLEDGKLKWKAGDQEVHFYATEPRNQQRLDGGFEFEVILNRKPRTNKIVLALESQGLSFYRQPEVLPKELRVKTVRPENVLGSYAVYHATKKPWHKNKAEADKYRACKAFHIYRPRIVDSNGWETWGELDIGADTLTVTIPQQFIDNATYPIRHAAGVDIGYDAKATSPMDVGDFINGIYDTPAAGGTLDTLTLWLYSWRSGGASMKWKCALYEEYTSHAFIAGTTEKTVDNDIDNRHWETFTFPATKPTLTVQQYGLFGWAEMDTAYMYYDLLPNRPGEYYDNVAYNGWPDPKSGVYYGGIWFTLYGTYTEEAAARRIFIT</sequence>
<evidence type="ECO:0000313" key="1">
    <source>
        <dbReference type="EMBL" id="KKL58161.1"/>
    </source>
</evidence>
<protein>
    <submittedName>
        <fullName evidence="1">Uncharacterized protein</fullName>
    </submittedName>
</protein>
<dbReference type="AlphaFoldDB" id="A0A0F9DWL7"/>
<comment type="caution">
    <text evidence="1">The sequence shown here is derived from an EMBL/GenBank/DDBJ whole genome shotgun (WGS) entry which is preliminary data.</text>
</comment>
<gene>
    <name evidence="1" type="ORF">LCGC14_2228170</name>
</gene>